<dbReference type="Gene3D" id="3.40.50.200">
    <property type="entry name" value="Peptidase S8/S53 domain"/>
    <property type="match status" value="1"/>
</dbReference>
<keyword evidence="4 5" id="KW-0720">Serine protease</keyword>
<dbReference type="PANTHER" id="PTHR43806:SF11">
    <property type="entry name" value="CEREVISIN-RELATED"/>
    <property type="match status" value="1"/>
</dbReference>
<gene>
    <name evidence="8" type="ORF">PL2TA16_01195</name>
</gene>
<evidence type="ECO:0000256" key="1">
    <source>
        <dbReference type="ARBA" id="ARBA00011073"/>
    </source>
</evidence>
<sequence>MKVISIFFLLLHFGIIAADNAEGAYVSFKNYGRDVALFTSETANIYTSNIGQEFYLNHKIIIQVEKGYKDKFTHLTGVFQTQLLSELSNSDIVLISPKKGQFLTVYKRLENISSVEAVQPDYAIVKKHHRTSKARKGVNIHFKPPNRLQNSQCEVSISPTRIAIIDDGFDFSSTALSPFNVLLEYDADRQEVMIADTTRVAGHGTMVASVIASQLNSKPISKMSHVAEVVAIQQASTLNSAMILAFSVAQKMNADIVNSSWTLPFVSQLLASVIDDGLLHGDVSFVIVSAGNHAQDACISNKLSVIEGVTTIGALSKDGSIAPFSNYGNCVDYYAPSTALLQKQNKRIAVSGTSSAAAMATGEFSYLLSCGLSNNDIEIKNNKLK</sequence>
<comment type="similarity">
    <text evidence="1 5">Belongs to the peptidase S8 family.</text>
</comment>
<reference evidence="9" key="1">
    <citation type="journal article" date="2014" name="Nat. Chem. Biol.">
        <title>Biosynthesis of polybrominated aromatic organic compounds by marine bacteria.</title>
        <authorList>
            <person name="Agarwal V."/>
            <person name="El Gamal A.A."/>
            <person name="Yamanaka K."/>
            <person name="Poth D."/>
            <person name="Kersten R.D."/>
            <person name="Schorn M."/>
            <person name="Allen E.E."/>
            <person name="Moore B.S."/>
        </authorList>
    </citation>
    <scope>NUCLEOTIDE SEQUENCE [LARGE SCALE GENOMIC DNA]</scope>
    <source>
        <strain evidence="9">2ta16</strain>
    </source>
</reference>
<keyword evidence="2 5" id="KW-0645">Protease</keyword>
<comment type="caution">
    <text evidence="8">The sequence shown here is derived from an EMBL/GenBank/DDBJ whole genome shotgun (WGS) entry which is preliminary data.</text>
</comment>
<dbReference type="Pfam" id="PF00082">
    <property type="entry name" value="Peptidase_S8"/>
    <property type="match status" value="1"/>
</dbReference>
<dbReference type="InterPro" id="IPR015500">
    <property type="entry name" value="Peptidase_S8_subtilisin-rel"/>
</dbReference>
<feature type="signal peptide" evidence="6">
    <location>
        <begin position="1"/>
        <end position="17"/>
    </location>
</feature>
<dbReference type="Proteomes" id="UP000017820">
    <property type="component" value="Unassembled WGS sequence"/>
</dbReference>
<dbReference type="InterPro" id="IPR036852">
    <property type="entry name" value="Peptidase_S8/S53_dom_sf"/>
</dbReference>
<proteinExistence type="inferred from homology"/>
<feature type="chain" id="PRO_5004719046" evidence="6">
    <location>
        <begin position="18"/>
        <end position="385"/>
    </location>
</feature>
<keyword evidence="6" id="KW-0732">Signal</keyword>
<dbReference type="GO" id="GO:0006508">
    <property type="term" value="P:proteolysis"/>
    <property type="evidence" value="ECO:0007669"/>
    <property type="project" value="UniProtKB-KW"/>
</dbReference>
<dbReference type="PANTHER" id="PTHR43806">
    <property type="entry name" value="PEPTIDASE S8"/>
    <property type="match status" value="1"/>
</dbReference>
<evidence type="ECO:0000256" key="6">
    <source>
        <dbReference type="SAM" id="SignalP"/>
    </source>
</evidence>
<organism evidence="8 9">
    <name type="scientific">Pseudoalteromonas luteoviolacea (strain 2ta16)</name>
    <dbReference type="NCBI Taxonomy" id="1353533"/>
    <lineage>
        <taxon>Bacteria</taxon>
        <taxon>Pseudomonadati</taxon>
        <taxon>Pseudomonadota</taxon>
        <taxon>Gammaproteobacteria</taxon>
        <taxon>Alteromonadales</taxon>
        <taxon>Pseudoalteromonadaceae</taxon>
        <taxon>Pseudoalteromonas</taxon>
    </lineage>
</organism>
<feature type="active site" description="Charge relay system" evidence="5">
    <location>
        <position position="166"/>
    </location>
</feature>
<name>V4HN26_PSEL2</name>
<dbReference type="InterPro" id="IPR000209">
    <property type="entry name" value="Peptidase_S8/S53_dom"/>
</dbReference>
<dbReference type="GO" id="GO:0004252">
    <property type="term" value="F:serine-type endopeptidase activity"/>
    <property type="evidence" value="ECO:0007669"/>
    <property type="project" value="UniProtKB-UniRule"/>
</dbReference>
<dbReference type="CDD" id="cd00306">
    <property type="entry name" value="Peptidases_S8_S53"/>
    <property type="match status" value="1"/>
</dbReference>
<keyword evidence="3 5" id="KW-0378">Hydrolase</keyword>
<evidence type="ECO:0000256" key="4">
    <source>
        <dbReference type="ARBA" id="ARBA00022825"/>
    </source>
</evidence>
<dbReference type="InterPro" id="IPR050131">
    <property type="entry name" value="Peptidase_S8_subtilisin-like"/>
</dbReference>
<evidence type="ECO:0000313" key="8">
    <source>
        <dbReference type="EMBL" id="ESP91188.1"/>
    </source>
</evidence>
<dbReference type="AlphaFoldDB" id="V4HN26"/>
<evidence type="ECO:0000256" key="3">
    <source>
        <dbReference type="ARBA" id="ARBA00022801"/>
    </source>
</evidence>
<feature type="active site" description="Charge relay system" evidence="5">
    <location>
        <position position="203"/>
    </location>
</feature>
<dbReference type="PRINTS" id="PR00723">
    <property type="entry name" value="SUBTILISIN"/>
</dbReference>
<evidence type="ECO:0000259" key="7">
    <source>
        <dbReference type="Pfam" id="PF00082"/>
    </source>
</evidence>
<evidence type="ECO:0000313" key="9">
    <source>
        <dbReference type="Proteomes" id="UP000017820"/>
    </source>
</evidence>
<accession>V4HN26</accession>
<dbReference type="SUPFAM" id="SSF52743">
    <property type="entry name" value="Subtilisin-like"/>
    <property type="match status" value="1"/>
</dbReference>
<feature type="active site" description="Charge relay system" evidence="5">
    <location>
        <position position="354"/>
    </location>
</feature>
<protein>
    <submittedName>
        <fullName evidence="8">Subtilisin-like serine protease</fullName>
    </submittedName>
</protein>
<feature type="domain" description="Peptidase S8/S53" evidence="7">
    <location>
        <begin position="161"/>
        <end position="369"/>
    </location>
</feature>
<dbReference type="EMBL" id="AUSV01000128">
    <property type="protein sequence ID" value="ESP91188.1"/>
    <property type="molecule type" value="Genomic_DNA"/>
</dbReference>
<dbReference type="PROSITE" id="PS51892">
    <property type="entry name" value="SUBTILASE"/>
    <property type="match status" value="1"/>
</dbReference>
<evidence type="ECO:0000256" key="5">
    <source>
        <dbReference type="PROSITE-ProRule" id="PRU01240"/>
    </source>
</evidence>
<evidence type="ECO:0000256" key="2">
    <source>
        <dbReference type="ARBA" id="ARBA00022670"/>
    </source>
</evidence>
<dbReference type="PATRIC" id="fig|1353533.3.peg.4616"/>